<dbReference type="SUPFAM" id="SSF53335">
    <property type="entry name" value="S-adenosyl-L-methionine-dependent methyltransferases"/>
    <property type="match status" value="1"/>
</dbReference>
<dbReference type="InterPro" id="IPR029063">
    <property type="entry name" value="SAM-dependent_MTases_sf"/>
</dbReference>
<keyword evidence="2" id="KW-0489">Methyltransferase</keyword>
<dbReference type="Proteomes" id="UP000184420">
    <property type="component" value="Unassembled WGS sequence"/>
</dbReference>
<dbReference type="STRING" id="1419482.SAMN05444266_103536"/>
<name>A0A1M7B5K8_9BACT</name>
<dbReference type="OrthoDB" id="597202at2"/>
<dbReference type="PANTHER" id="PTHR43861:SF1">
    <property type="entry name" value="TRANS-ACONITATE 2-METHYLTRANSFERASE"/>
    <property type="match status" value="1"/>
</dbReference>
<dbReference type="CDD" id="cd02440">
    <property type="entry name" value="AdoMet_MTases"/>
    <property type="match status" value="1"/>
</dbReference>
<keyword evidence="3" id="KW-1185">Reference proteome</keyword>
<dbReference type="InterPro" id="IPR013216">
    <property type="entry name" value="Methyltransf_11"/>
</dbReference>
<dbReference type="AlphaFoldDB" id="A0A1M7B5K8"/>
<proteinExistence type="predicted"/>
<feature type="domain" description="Methyltransferase type 11" evidence="1">
    <location>
        <begin position="42"/>
        <end position="136"/>
    </location>
</feature>
<dbReference type="GO" id="GO:0008757">
    <property type="term" value="F:S-adenosylmethionine-dependent methyltransferase activity"/>
    <property type="evidence" value="ECO:0007669"/>
    <property type="project" value="InterPro"/>
</dbReference>
<evidence type="ECO:0000313" key="2">
    <source>
        <dbReference type="EMBL" id="SHL50298.1"/>
    </source>
</evidence>
<organism evidence="2 3">
    <name type="scientific">Chitinophaga jiangningensis</name>
    <dbReference type="NCBI Taxonomy" id="1419482"/>
    <lineage>
        <taxon>Bacteria</taxon>
        <taxon>Pseudomonadati</taxon>
        <taxon>Bacteroidota</taxon>
        <taxon>Chitinophagia</taxon>
        <taxon>Chitinophagales</taxon>
        <taxon>Chitinophagaceae</taxon>
        <taxon>Chitinophaga</taxon>
    </lineage>
</organism>
<keyword evidence="2" id="KW-0808">Transferase</keyword>
<accession>A0A1M7B5K8</accession>
<evidence type="ECO:0000259" key="1">
    <source>
        <dbReference type="Pfam" id="PF08241"/>
    </source>
</evidence>
<gene>
    <name evidence="2" type="ORF">SAMN05444266_103536</name>
</gene>
<dbReference type="Pfam" id="PF08241">
    <property type="entry name" value="Methyltransf_11"/>
    <property type="match status" value="1"/>
</dbReference>
<dbReference type="GO" id="GO:0032259">
    <property type="term" value="P:methylation"/>
    <property type="evidence" value="ECO:0007669"/>
    <property type="project" value="UniProtKB-KW"/>
</dbReference>
<dbReference type="EMBL" id="FRBL01000003">
    <property type="protein sequence ID" value="SHL50298.1"/>
    <property type="molecule type" value="Genomic_DNA"/>
</dbReference>
<dbReference type="RefSeq" id="WP_073080388.1">
    <property type="nucleotide sequence ID" value="NZ_FRBL01000003.1"/>
</dbReference>
<dbReference type="PANTHER" id="PTHR43861">
    <property type="entry name" value="TRANS-ACONITATE 2-METHYLTRANSFERASE-RELATED"/>
    <property type="match status" value="1"/>
</dbReference>
<reference evidence="2 3" key="1">
    <citation type="submission" date="2016-11" db="EMBL/GenBank/DDBJ databases">
        <authorList>
            <person name="Jaros S."/>
            <person name="Januszkiewicz K."/>
            <person name="Wedrychowicz H."/>
        </authorList>
    </citation>
    <scope>NUCLEOTIDE SEQUENCE [LARGE SCALE GENOMIC DNA]</scope>
    <source>
        <strain evidence="2 3">DSM 27406</strain>
    </source>
</reference>
<evidence type="ECO:0000313" key="3">
    <source>
        <dbReference type="Proteomes" id="UP000184420"/>
    </source>
</evidence>
<dbReference type="Gene3D" id="3.40.50.150">
    <property type="entry name" value="Vaccinia Virus protein VP39"/>
    <property type="match status" value="1"/>
</dbReference>
<protein>
    <submittedName>
        <fullName evidence="2">Methyltransferase domain-containing protein</fullName>
    </submittedName>
</protein>
<sequence>MTIREAYNDWASQYDTNENKTRDLEAFALRETLHPFTFKRVLEIGAGTGKNTSWLVEQADHITAVDFSEEMQAIARDKFAGNNNITFQQADITKPWDFVTEKYDIVTFSLVLEHIQDLDHIFAEVARSLNRGGLVYMGELHPFRQYGGSGAKFQTSEGEQRVQVYTHHISEFVQVAARHGLQVFDAKEYFDDGNTSSIPRILVLLLSKN</sequence>